<dbReference type="OrthoDB" id="1756971at2"/>
<evidence type="ECO:0000256" key="1">
    <source>
        <dbReference type="SAM" id="Phobius"/>
    </source>
</evidence>
<dbReference type="RefSeq" id="WP_091975900.1">
    <property type="nucleotide sequence ID" value="NZ_FODF01000013.1"/>
</dbReference>
<dbReference type="AlphaFoldDB" id="A0A1H8JF72"/>
<reference evidence="2 3" key="1">
    <citation type="submission" date="2016-10" db="EMBL/GenBank/DDBJ databases">
        <authorList>
            <person name="de Groot N.N."/>
        </authorList>
    </citation>
    <scope>NUCLEOTIDE SEQUENCE [LARGE SCALE GENOMIC DNA]</scope>
    <source>
        <strain evidence="2 3">Calf135</strain>
    </source>
</reference>
<sequence>MENKKKPKLKKTTILILAVVGFFFLYFFSFKMSRGYIIHHAADDTTIMDIDNGGEKNKVQQEMENKRLNENKKSPMQRLKESKKAFISDDQVNDIKIDGSTLEDFKRAMSNFVKVRDVDEEFKPINKGKTNNNVQFETDFNYLVIKSGKKRECYKIPISEKKDFQNMYRRMIYTSVEFITNGRGIGDVKIYHGNEEKKVWFWKKKELINKILYKREVGKIQPEKEFTRVKDNYTIKVDKSGVVLSIQTMGKDFIKVTCGDNTAYYEVYPDLYNYLHDKEFK</sequence>
<feature type="transmembrane region" description="Helical" evidence="1">
    <location>
        <begin position="12"/>
        <end position="30"/>
    </location>
</feature>
<keyword evidence="1" id="KW-0812">Transmembrane</keyword>
<evidence type="ECO:0000313" key="2">
    <source>
        <dbReference type="EMBL" id="SEN78956.1"/>
    </source>
</evidence>
<protein>
    <submittedName>
        <fullName evidence="2">Uncharacterized protein</fullName>
    </submittedName>
</protein>
<keyword evidence="1" id="KW-0472">Membrane</keyword>
<dbReference type="STRING" id="215200.SAMN05216454_11322"/>
<dbReference type="Proteomes" id="UP000199512">
    <property type="component" value="Unassembled WGS sequence"/>
</dbReference>
<evidence type="ECO:0000313" key="3">
    <source>
        <dbReference type="Proteomes" id="UP000199512"/>
    </source>
</evidence>
<gene>
    <name evidence="2" type="ORF">SAMN05216454_11322</name>
</gene>
<accession>A0A1H8JF72</accession>
<dbReference type="EMBL" id="FODF01000013">
    <property type="protein sequence ID" value="SEN78956.1"/>
    <property type="molecule type" value="Genomic_DNA"/>
</dbReference>
<name>A0A1H8JF72_9FIRM</name>
<organism evidence="2 3">
    <name type="scientific">Peptostreptococcus russellii</name>
    <dbReference type="NCBI Taxonomy" id="215200"/>
    <lineage>
        <taxon>Bacteria</taxon>
        <taxon>Bacillati</taxon>
        <taxon>Bacillota</taxon>
        <taxon>Clostridia</taxon>
        <taxon>Peptostreptococcales</taxon>
        <taxon>Peptostreptococcaceae</taxon>
        <taxon>Peptostreptococcus</taxon>
    </lineage>
</organism>
<keyword evidence="3" id="KW-1185">Reference proteome</keyword>
<proteinExistence type="predicted"/>
<keyword evidence="1" id="KW-1133">Transmembrane helix</keyword>